<sequence length="133" mass="14741">MLNQEDKGWNPYLAGALSGLVSVLSVWIAGQFLGASTTFVRSVGLLEQLISPERVAQMEYFIKTTPKIDWQWMFVVGIFIGAFIAAKTSKSFRWQGLPDLWQQRFGPESNVKRAVFAFSGGTIAMYGARLADG</sequence>
<gene>
    <name evidence="10" type="ORF">SAMN02745165_03284</name>
</gene>
<comment type="similarity">
    <text evidence="8">Belongs to the TsuA/YedE (TC 9.B.102) family.</text>
</comment>
<keyword evidence="3" id="KW-1003">Cell membrane</keyword>
<keyword evidence="11" id="KW-1185">Reference proteome</keyword>
<organism evidence="10 11">
    <name type="scientific">Malonomonas rubra DSM 5091</name>
    <dbReference type="NCBI Taxonomy" id="1122189"/>
    <lineage>
        <taxon>Bacteria</taxon>
        <taxon>Pseudomonadati</taxon>
        <taxon>Thermodesulfobacteriota</taxon>
        <taxon>Desulfuromonadia</taxon>
        <taxon>Desulfuromonadales</taxon>
        <taxon>Geopsychrobacteraceae</taxon>
        <taxon>Malonomonas</taxon>
    </lineage>
</organism>
<dbReference type="EMBL" id="FQZT01000018">
    <property type="protein sequence ID" value="SHJ82880.1"/>
    <property type="molecule type" value="Genomic_DNA"/>
</dbReference>
<dbReference type="InterPro" id="IPR007272">
    <property type="entry name" value="Sulf_transp_TsuA/YedE"/>
</dbReference>
<protein>
    <submittedName>
        <fullName evidence="10">Uncharacterized protein</fullName>
    </submittedName>
</protein>
<feature type="transmembrane region" description="Helical" evidence="9">
    <location>
        <begin position="70"/>
        <end position="86"/>
    </location>
</feature>
<dbReference type="GO" id="GO:0005886">
    <property type="term" value="C:plasma membrane"/>
    <property type="evidence" value="ECO:0007669"/>
    <property type="project" value="UniProtKB-SubCell"/>
</dbReference>
<evidence type="ECO:0000256" key="7">
    <source>
        <dbReference type="ARBA" id="ARBA00023136"/>
    </source>
</evidence>
<dbReference type="Pfam" id="PF04143">
    <property type="entry name" value="Sulf_transp"/>
    <property type="match status" value="1"/>
</dbReference>
<keyword evidence="5 9" id="KW-0812">Transmembrane</keyword>
<keyword evidence="6 9" id="KW-1133">Transmembrane helix</keyword>
<keyword evidence="2" id="KW-0813">Transport</keyword>
<keyword evidence="4" id="KW-0997">Cell inner membrane</keyword>
<evidence type="ECO:0000256" key="6">
    <source>
        <dbReference type="ARBA" id="ARBA00022989"/>
    </source>
</evidence>
<comment type="subcellular location">
    <subcellularLocation>
        <location evidence="1">Cell inner membrane</location>
        <topology evidence="1">Multi-pass membrane protein</topology>
    </subcellularLocation>
</comment>
<proteinExistence type="inferred from homology"/>
<evidence type="ECO:0000256" key="2">
    <source>
        <dbReference type="ARBA" id="ARBA00022448"/>
    </source>
</evidence>
<evidence type="ECO:0000313" key="11">
    <source>
        <dbReference type="Proteomes" id="UP000184171"/>
    </source>
</evidence>
<dbReference type="PANTHER" id="PTHR30574">
    <property type="entry name" value="INNER MEMBRANE PROTEIN YEDE"/>
    <property type="match status" value="1"/>
</dbReference>
<dbReference type="STRING" id="1122189.SAMN02745165_03284"/>
<dbReference type="Proteomes" id="UP000184171">
    <property type="component" value="Unassembled WGS sequence"/>
</dbReference>
<feature type="transmembrane region" description="Helical" evidence="9">
    <location>
        <begin position="12"/>
        <end position="33"/>
    </location>
</feature>
<name>A0A1M6MHU7_MALRU</name>
<reference evidence="10 11" key="1">
    <citation type="submission" date="2016-11" db="EMBL/GenBank/DDBJ databases">
        <authorList>
            <person name="Jaros S."/>
            <person name="Januszkiewicz K."/>
            <person name="Wedrychowicz H."/>
        </authorList>
    </citation>
    <scope>NUCLEOTIDE SEQUENCE [LARGE SCALE GENOMIC DNA]</scope>
    <source>
        <strain evidence="10 11">DSM 5091</strain>
    </source>
</reference>
<evidence type="ECO:0000256" key="1">
    <source>
        <dbReference type="ARBA" id="ARBA00004429"/>
    </source>
</evidence>
<dbReference type="PANTHER" id="PTHR30574:SF1">
    <property type="entry name" value="SULPHUR TRANSPORT DOMAIN-CONTAINING PROTEIN"/>
    <property type="match status" value="1"/>
</dbReference>
<evidence type="ECO:0000256" key="5">
    <source>
        <dbReference type="ARBA" id="ARBA00022692"/>
    </source>
</evidence>
<evidence type="ECO:0000256" key="8">
    <source>
        <dbReference type="ARBA" id="ARBA00035655"/>
    </source>
</evidence>
<accession>A0A1M6MHU7</accession>
<keyword evidence="7 9" id="KW-0472">Membrane</keyword>
<dbReference type="AlphaFoldDB" id="A0A1M6MHU7"/>
<evidence type="ECO:0000256" key="4">
    <source>
        <dbReference type="ARBA" id="ARBA00022519"/>
    </source>
</evidence>
<evidence type="ECO:0000313" key="10">
    <source>
        <dbReference type="EMBL" id="SHJ82880.1"/>
    </source>
</evidence>
<evidence type="ECO:0000256" key="3">
    <source>
        <dbReference type="ARBA" id="ARBA00022475"/>
    </source>
</evidence>
<evidence type="ECO:0000256" key="9">
    <source>
        <dbReference type="SAM" id="Phobius"/>
    </source>
</evidence>